<protein>
    <submittedName>
        <fullName evidence="2">Uncharacterized protein</fullName>
    </submittedName>
</protein>
<keyword evidence="3" id="KW-1185">Reference proteome</keyword>
<evidence type="ECO:0000313" key="3">
    <source>
        <dbReference type="Proteomes" id="UP000277204"/>
    </source>
</evidence>
<dbReference type="Proteomes" id="UP000277204">
    <property type="component" value="Unassembled WGS sequence"/>
</dbReference>
<feature type="compositionally biased region" description="Polar residues" evidence="1">
    <location>
        <begin position="14"/>
        <end position="26"/>
    </location>
</feature>
<organism evidence="2 3">
    <name type="scientific">Schistosoma margrebowiei</name>
    <dbReference type="NCBI Taxonomy" id="48269"/>
    <lineage>
        <taxon>Eukaryota</taxon>
        <taxon>Metazoa</taxon>
        <taxon>Spiralia</taxon>
        <taxon>Lophotrochozoa</taxon>
        <taxon>Platyhelminthes</taxon>
        <taxon>Trematoda</taxon>
        <taxon>Digenea</taxon>
        <taxon>Strigeidida</taxon>
        <taxon>Schistosomatoidea</taxon>
        <taxon>Schistosomatidae</taxon>
        <taxon>Schistosoma</taxon>
    </lineage>
</organism>
<sequence length="51" mass="5766">MNRLDSITIDRAQTKSQHYGSSLGNQSDGIRHFTSTSLIMRRRLTICIGDN</sequence>
<evidence type="ECO:0000313" key="2">
    <source>
        <dbReference type="EMBL" id="VDO86694.1"/>
    </source>
</evidence>
<dbReference type="EMBL" id="UZAI01004530">
    <property type="protein sequence ID" value="VDO86694.1"/>
    <property type="molecule type" value="Genomic_DNA"/>
</dbReference>
<feature type="region of interest" description="Disordered" evidence="1">
    <location>
        <begin position="1"/>
        <end position="26"/>
    </location>
</feature>
<accession>A0A183M0F0</accession>
<dbReference type="AlphaFoldDB" id="A0A183M0F0"/>
<proteinExistence type="predicted"/>
<reference evidence="2 3" key="1">
    <citation type="submission" date="2018-11" db="EMBL/GenBank/DDBJ databases">
        <authorList>
            <consortium name="Pathogen Informatics"/>
        </authorList>
    </citation>
    <scope>NUCLEOTIDE SEQUENCE [LARGE SCALE GENOMIC DNA]</scope>
    <source>
        <strain evidence="2 3">Zambia</strain>
    </source>
</reference>
<evidence type="ECO:0000256" key="1">
    <source>
        <dbReference type="SAM" id="MobiDB-lite"/>
    </source>
</evidence>
<name>A0A183M0F0_9TREM</name>
<gene>
    <name evidence="2" type="ORF">SMRZ_LOCUS9525</name>
</gene>